<dbReference type="EMBL" id="CAJNJA010040574">
    <property type="protein sequence ID" value="CAE7767157.1"/>
    <property type="molecule type" value="Genomic_DNA"/>
</dbReference>
<feature type="region of interest" description="Disordered" evidence="1">
    <location>
        <begin position="1"/>
        <end position="42"/>
    </location>
</feature>
<gene>
    <name evidence="2" type="ORF">SNEC2469_LOCUS22382</name>
</gene>
<dbReference type="Proteomes" id="UP000601435">
    <property type="component" value="Unassembled WGS sequence"/>
</dbReference>
<accession>A0A812Y8Q7</accession>
<feature type="compositionally biased region" description="Low complexity" evidence="1">
    <location>
        <begin position="1"/>
        <end position="12"/>
    </location>
</feature>
<feature type="compositionally biased region" description="Basic and acidic residues" evidence="1">
    <location>
        <begin position="331"/>
        <end position="348"/>
    </location>
</feature>
<feature type="non-terminal residue" evidence="2">
    <location>
        <position position="1"/>
    </location>
</feature>
<sequence length="598" mass="67099">EATPSAAASSSAPGEVPTGSREVRQKAMPKKKAKVSSGPVVDEESLRRLIQEDELREALGTPKKLVTPCTDELMQPIFNRRKSSRRNKMYAPYGDALVKTTPFNSLPTDTRKLLGVECNWASWLCHPLSGYGVHFFLKAIELGKMQGNLLVELNWKEKAYTDGYKSPFMSGMSASEFPRETILGIRTDFSTLVSAISQAYGPDFFSYIQKHGYTLYDTSLRETWNAPLVLAALEKKAHADLIACENLRAQRAREIEELYTRPYEEVDEPMNTAGSSTDVPADSPFGEMAGTAKQESISAPMETDAPEGSPSGEVSGVKVGTAEGSSFEEVSETKDMHIAGESGKHDTDEAMGSSTPVEELMPDINSSSSKDASDEEQLRDQGIWGKQKNVVEPGAYEAEAKAATEAEAKNEQAFEDMAGAKEKEGLVDTVEHQNFIEAYRLVERVSLLMRLADQQNGYGQTGLYHDNIRLDDTNSFKVQHMYFRVKVHHHYHMKYNFAEEGLMEQMCRMEPIYNRRSTRMDVVFRAGDFRSTLDDREMARASHAREEALELNHMPLERLKELNRDRRSAGREELMNAMLHYFKQLAWTMMNSGTSPLR</sequence>
<proteinExistence type="predicted"/>
<feature type="non-terminal residue" evidence="2">
    <location>
        <position position="598"/>
    </location>
</feature>
<dbReference type="AlphaFoldDB" id="A0A812Y8Q7"/>
<dbReference type="OrthoDB" id="418680at2759"/>
<reference evidence="2" key="1">
    <citation type="submission" date="2021-02" db="EMBL/GenBank/DDBJ databases">
        <authorList>
            <person name="Dougan E. K."/>
            <person name="Rhodes N."/>
            <person name="Thang M."/>
            <person name="Chan C."/>
        </authorList>
    </citation>
    <scope>NUCLEOTIDE SEQUENCE</scope>
</reference>
<name>A0A812Y8Q7_9DINO</name>
<organism evidence="2 3">
    <name type="scientific">Symbiodinium necroappetens</name>
    <dbReference type="NCBI Taxonomy" id="1628268"/>
    <lineage>
        <taxon>Eukaryota</taxon>
        <taxon>Sar</taxon>
        <taxon>Alveolata</taxon>
        <taxon>Dinophyceae</taxon>
        <taxon>Suessiales</taxon>
        <taxon>Symbiodiniaceae</taxon>
        <taxon>Symbiodinium</taxon>
    </lineage>
</organism>
<evidence type="ECO:0000256" key="1">
    <source>
        <dbReference type="SAM" id="MobiDB-lite"/>
    </source>
</evidence>
<feature type="region of interest" description="Disordered" evidence="1">
    <location>
        <begin position="262"/>
        <end position="385"/>
    </location>
</feature>
<evidence type="ECO:0000313" key="2">
    <source>
        <dbReference type="EMBL" id="CAE7767157.1"/>
    </source>
</evidence>
<protein>
    <submittedName>
        <fullName evidence="2">Uncharacterized protein</fullName>
    </submittedName>
</protein>
<keyword evidence="3" id="KW-1185">Reference proteome</keyword>
<evidence type="ECO:0000313" key="3">
    <source>
        <dbReference type="Proteomes" id="UP000601435"/>
    </source>
</evidence>
<comment type="caution">
    <text evidence="2">The sequence shown here is derived from an EMBL/GenBank/DDBJ whole genome shotgun (WGS) entry which is preliminary data.</text>
</comment>